<name>A0A8S5RX92_9CAUD</name>
<reference evidence="2" key="1">
    <citation type="journal article" date="2021" name="Proc. Natl. Acad. Sci. U.S.A.">
        <title>A Catalog of Tens of Thousands of Viruses from Human Metagenomes Reveals Hidden Associations with Chronic Diseases.</title>
        <authorList>
            <person name="Tisza M.J."/>
            <person name="Buck C.B."/>
        </authorList>
    </citation>
    <scope>NUCLEOTIDE SEQUENCE</scope>
    <source>
        <strain evidence="2">CtEJG5</strain>
    </source>
</reference>
<protein>
    <submittedName>
        <fullName evidence="2">MerR family regulatory protein</fullName>
    </submittedName>
</protein>
<feature type="compositionally biased region" description="Basic and acidic residues" evidence="1">
    <location>
        <begin position="215"/>
        <end position="231"/>
    </location>
</feature>
<proteinExistence type="predicted"/>
<evidence type="ECO:0000313" key="2">
    <source>
        <dbReference type="EMBL" id="DAF43372.1"/>
    </source>
</evidence>
<dbReference type="EMBL" id="BK032506">
    <property type="protein sequence ID" value="DAF43372.1"/>
    <property type="molecule type" value="Genomic_DNA"/>
</dbReference>
<organism evidence="2">
    <name type="scientific">Siphoviridae sp. ctEJG5</name>
    <dbReference type="NCBI Taxonomy" id="2827814"/>
    <lineage>
        <taxon>Viruses</taxon>
        <taxon>Duplodnaviria</taxon>
        <taxon>Heunggongvirae</taxon>
        <taxon>Uroviricota</taxon>
        <taxon>Caudoviricetes</taxon>
    </lineage>
</organism>
<feature type="region of interest" description="Disordered" evidence="1">
    <location>
        <begin position="192"/>
        <end position="231"/>
    </location>
</feature>
<evidence type="ECO:0000256" key="1">
    <source>
        <dbReference type="SAM" id="MobiDB-lite"/>
    </source>
</evidence>
<accession>A0A8S5RX92</accession>
<sequence>MQNTDNSVLDTFKQDTKRYLDIFCAEYGIEDLMKAPQNTFESALSYAGDHVFLKPENVTLKYNRQTILDCDNAELINYILDYYIFICGVYNKESNIQGFAKYIKISEQTMYNWINGEYKTKIYIDIDGNVIKDIQEWKLNKRGEYREIASTAHLDLIKKLNANDEHSLANIGISDKNNTGVAMKLNSKFGWNAPNGRSAEENNGKPKQTAQQIADKYKDALELPEMERPKL</sequence>